<feature type="domain" description="HTH crp-type" evidence="4">
    <location>
        <begin position="147"/>
        <end position="213"/>
    </location>
</feature>
<dbReference type="PANTHER" id="PTHR24567:SF74">
    <property type="entry name" value="HTH-TYPE TRANSCRIPTIONAL REGULATOR ARCR"/>
    <property type="match status" value="1"/>
</dbReference>
<evidence type="ECO:0000313" key="5">
    <source>
        <dbReference type="EMBL" id="OKH29214.1"/>
    </source>
</evidence>
<dbReference type="InterPro" id="IPR014710">
    <property type="entry name" value="RmlC-like_jellyroll"/>
</dbReference>
<dbReference type="RefSeq" id="WP_073547698.1">
    <property type="nucleotide sequence ID" value="NZ_CAWMVK010000001.1"/>
</dbReference>
<keyword evidence="2" id="KW-0238">DNA-binding</keyword>
<dbReference type="PANTHER" id="PTHR24567">
    <property type="entry name" value="CRP FAMILY TRANSCRIPTIONAL REGULATORY PROTEIN"/>
    <property type="match status" value="1"/>
</dbReference>
<sequence>MISHTAIQVENQLLAVLPSEEYQRLIPHLELVSLERDQVLYELEEFIEYVYFPSQALVSLITIMENGAVVEVGVVSREGLVGLPVCWGGNTTTNQAIVQIPGTALRLKAEYLKNEFDRGGKLQNIILRYMQALFTHTSHSAACNRLHTIEQRLARWLLTVQDRVQSDELPLTQEFLSYMLGTRRSGVTEAASALSQARMITYSRGKIKILDHQALESASCECYQVVKKEFARLLGTKYLK</sequence>
<dbReference type="STRING" id="247279.NIES1031_01095"/>
<dbReference type="InterPro" id="IPR036388">
    <property type="entry name" value="WH-like_DNA-bd_sf"/>
</dbReference>
<dbReference type="GO" id="GO:0003700">
    <property type="term" value="F:DNA-binding transcription factor activity"/>
    <property type="evidence" value="ECO:0007669"/>
    <property type="project" value="TreeGrafter"/>
</dbReference>
<dbReference type="CDD" id="cd00038">
    <property type="entry name" value="CAP_ED"/>
    <property type="match status" value="1"/>
</dbReference>
<dbReference type="EMBL" id="MRCC01000001">
    <property type="protein sequence ID" value="OKH29214.1"/>
    <property type="molecule type" value="Genomic_DNA"/>
</dbReference>
<dbReference type="AlphaFoldDB" id="A0A1U7I001"/>
<dbReference type="InterPro" id="IPR018490">
    <property type="entry name" value="cNMP-bd_dom_sf"/>
</dbReference>
<gene>
    <name evidence="5" type="ORF">NIES1031_01095</name>
</gene>
<dbReference type="SUPFAM" id="SSF51206">
    <property type="entry name" value="cAMP-binding domain-like"/>
    <property type="match status" value="1"/>
</dbReference>
<keyword evidence="6" id="KW-1185">Reference proteome</keyword>
<dbReference type="SUPFAM" id="SSF46785">
    <property type="entry name" value="Winged helix' DNA-binding domain"/>
    <property type="match status" value="1"/>
</dbReference>
<dbReference type="GO" id="GO:0005829">
    <property type="term" value="C:cytosol"/>
    <property type="evidence" value="ECO:0007669"/>
    <property type="project" value="TreeGrafter"/>
</dbReference>
<dbReference type="PROSITE" id="PS51063">
    <property type="entry name" value="HTH_CRP_2"/>
    <property type="match status" value="1"/>
</dbReference>
<proteinExistence type="predicted"/>
<keyword evidence="3" id="KW-0804">Transcription</keyword>
<evidence type="ECO:0000259" key="4">
    <source>
        <dbReference type="PROSITE" id="PS51063"/>
    </source>
</evidence>
<dbReference type="Gene3D" id="1.10.10.10">
    <property type="entry name" value="Winged helix-like DNA-binding domain superfamily/Winged helix DNA-binding domain"/>
    <property type="match status" value="1"/>
</dbReference>
<dbReference type="OrthoDB" id="8969464at2"/>
<dbReference type="Pfam" id="PF13545">
    <property type="entry name" value="HTH_Crp_2"/>
    <property type="match status" value="1"/>
</dbReference>
<organism evidence="5 6">
    <name type="scientific">Chroogloeocystis siderophila 5.2 s.c.1</name>
    <dbReference type="NCBI Taxonomy" id="247279"/>
    <lineage>
        <taxon>Bacteria</taxon>
        <taxon>Bacillati</taxon>
        <taxon>Cyanobacteriota</taxon>
        <taxon>Cyanophyceae</taxon>
        <taxon>Oscillatoriophycideae</taxon>
        <taxon>Chroococcales</taxon>
        <taxon>Chroococcaceae</taxon>
        <taxon>Chroogloeocystis</taxon>
    </lineage>
</organism>
<dbReference type="InterPro" id="IPR036390">
    <property type="entry name" value="WH_DNA-bd_sf"/>
</dbReference>
<comment type="caution">
    <text evidence="5">The sequence shown here is derived from an EMBL/GenBank/DDBJ whole genome shotgun (WGS) entry which is preliminary data.</text>
</comment>
<reference evidence="5 6" key="1">
    <citation type="submission" date="2016-11" db="EMBL/GenBank/DDBJ databases">
        <title>Draft Genome Sequences of Nine Cyanobacterial Strains from Diverse Habitats.</title>
        <authorList>
            <person name="Zhu T."/>
            <person name="Hou S."/>
            <person name="Lu X."/>
            <person name="Hess W.R."/>
        </authorList>
    </citation>
    <scope>NUCLEOTIDE SEQUENCE [LARGE SCALE GENOMIC DNA]</scope>
    <source>
        <strain evidence="5 6">5.2 s.c.1</strain>
    </source>
</reference>
<dbReference type="InterPro" id="IPR000595">
    <property type="entry name" value="cNMP-bd_dom"/>
</dbReference>
<evidence type="ECO:0000313" key="6">
    <source>
        <dbReference type="Proteomes" id="UP000185984"/>
    </source>
</evidence>
<keyword evidence="1" id="KW-0805">Transcription regulation</keyword>
<dbReference type="InterPro" id="IPR050397">
    <property type="entry name" value="Env_Response_Regulators"/>
</dbReference>
<evidence type="ECO:0000256" key="2">
    <source>
        <dbReference type="ARBA" id="ARBA00023125"/>
    </source>
</evidence>
<name>A0A1U7I001_9CHRO</name>
<evidence type="ECO:0000256" key="1">
    <source>
        <dbReference type="ARBA" id="ARBA00023015"/>
    </source>
</evidence>
<dbReference type="GO" id="GO:0003677">
    <property type="term" value="F:DNA binding"/>
    <property type="evidence" value="ECO:0007669"/>
    <property type="project" value="UniProtKB-KW"/>
</dbReference>
<dbReference type="Gene3D" id="2.60.120.10">
    <property type="entry name" value="Jelly Rolls"/>
    <property type="match status" value="1"/>
</dbReference>
<dbReference type="InterPro" id="IPR012318">
    <property type="entry name" value="HTH_CRP"/>
</dbReference>
<evidence type="ECO:0000256" key="3">
    <source>
        <dbReference type="ARBA" id="ARBA00023163"/>
    </source>
</evidence>
<dbReference type="Proteomes" id="UP000185984">
    <property type="component" value="Unassembled WGS sequence"/>
</dbReference>
<accession>A0A1U7I001</accession>
<protein>
    <submittedName>
        <fullName evidence="5">Crp/Fnr family transcriptional regulator</fullName>
    </submittedName>
</protein>